<dbReference type="SUPFAM" id="SSF53822">
    <property type="entry name" value="Periplasmic binding protein-like I"/>
    <property type="match status" value="1"/>
</dbReference>
<evidence type="ECO:0000313" key="3">
    <source>
        <dbReference type="Proteomes" id="UP001237595"/>
    </source>
</evidence>
<keyword evidence="1" id="KW-0472">Membrane</keyword>
<feature type="transmembrane region" description="Helical" evidence="1">
    <location>
        <begin position="173"/>
        <end position="193"/>
    </location>
</feature>
<comment type="caution">
    <text evidence="2">The sequence shown here is derived from an EMBL/GenBank/DDBJ whole genome shotgun (WGS) entry which is preliminary data.</text>
</comment>
<dbReference type="InterPro" id="IPR028082">
    <property type="entry name" value="Peripla_BP_I"/>
</dbReference>
<evidence type="ECO:0000256" key="1">
    <source>
        <dbReference type="SAM" id="Phobius"/>
    </source>
</evidence>
<sequence>MSEVSAEHGISPERLQADLQQRWLRHRRLEPVPDQPVVHLLRDGDSDQLLSSLENHLGSNVPHARLDVGEEPPSVERRRSVQIRDLLDSAAGSLREHDSWPRVGRLRFPRYTMLSWLLQQNDQRPELTHRPGSNIRDRLHDYLIERGRRRRKNEADGESRSAAWNSAAEQLPWYLFVLSLLLFPLYYGLWVRFGRVPRWFMRQHYLAPRESADFPAFAQRLISTPSQWENAQEVRKLLVHAFLADLSDTYTRRVWRWRWVPRDSYPVLLLADLEPGTIGEALVGLLNDVRNETGATDPLLVIGSGAEPLRGEETSQGSAGLDGWQKSLQDARRRRSPTAWYVPLRVGSAPDEPGFGRALPLLKRSRLLRRLPALGLIVLLLGTTGGYFVHREQHCGLWTPWANPDLSTTALWESTGECIGISDGGYQFSRDMADAAELVQLQKIIAEQNRLAEQNHVQYPDRPYATIVYFGTLTTADADSTTLAGTVEELKGLINAQRDARIAQLPLRILLANGGAAMRRGAEVAERIAALAERETEAPVVGVVGMGGSWRGTDAAIKRLERATLPMVGITTSADHLPGLSKLYHQIAPSNAQEARVVGSYVRAMRPAPPTGVTVYYDQNDPYSNNLAEDVHRELAPSTPRLRMDPRGNPTAFWQEIPCGQDELAFFSGRADQLGAFLSAVQRRCGDLPNYPRLLASDDTTKFVLDHEMRERRNVVLDYVSFNGVPAWDSGLDGRSLLARDSIAVLQQAILNVKATPNGVPLNGATVWSGINQIYGLTPVHGTSGDIDYGSASGQIPVDKAIFILRVHGGTQQTERILTCGKPFVEAGPCPG</sequence>
<evidence type="ECO:0000313" key="2">
    <source>
        <dbReference type="EMBL" id="MDI2029661.1"/>
    </source>
</evidence>
<dbReference type="Gene3D" id="3.40.50.2300">
    <property type="match status" value="2"/>
</dbReference>
<dbReference type="EMBL" id="JASAOF010000007">
    <property type="protein sequence ID" value="MDI2029661.1"/>
    <property type="molecule type" value="Genomic_DNA"/>
</dbReference>
<name>A0ABT6PNT5_9PSEU</name>
<feature type="transmembrane region" description="Helical" evidence="1">
    <location>
        <begin position="371"/>
        <end position="389"/>
    </location>
</feature>
<keyword evidence="1" id="KW-0812">Transmembrane</keyword>
<dbReference type="RefSeq" id="WP_281455985.1">
    <property type="nucleotide sequence ID" value="NZ_JASAOF010000007.1"/>
</dbReference>
<organism evidence="2 3">
    <name type="scientific">Saccharopolyspora ipomoeae</name>
    <dbReference type="NCBI Taxonomy" id="3042027"/>
    <lineage>
        <taxon>Bacteria</taxon>
        <taxon>Bacillati</taxon>
        <taxon>Actinomycetota</taxon>
        <taxon>Actinomycetes</taxon>
        <taxon>Pseudonocardiales</taxon>
        <taxon>Pseudonocardiaceae</taxon>
        <taxon>Saccharopolyspora</taxon>
    </lineage>
</organism>
<reference evidence="2 3" key="1">
    <citation type="submission" date="2023-04" db="EMBL/GenBank/DDBJ databases">
        <title>Draft genome sequence of Saccharopolyspora sp. TS4A08 isolated from sweet potato rhizospheric soil.</title>
        <authorList>
            <person name="Suksaard P."/>
            <person name="Duangmal K."/>
        </authorList>
    </citation>
    <scope>NUCLEOTIDE SEQUENCE [LARGE SCALE GENOMIC DNA]</scope>
    <source>
        <strain evidence="2 3">TS4A08</strain>
    </source>
</reference>
<keyword evidence="3" id="KW-1185">Reference proteome</keyword>
<accession>A0ABT6PNT5</accession>
<proteinExistence type="predicted"/>
<protein>
    <recommendedName>
        <fullName evidence="4">ABC transporter substrate-binding protein</fullName>
    </recommendedName>
</protein>
<gene>
    <name evidence="2" type="ORF">QFW96_13605</name>
</gene>
<evidence type="ECO:0008006" key="4">
    <source>
        <dbReference type="Google" id="ProtNLM"/>
    </source>
</evidence>
<dbReference type="Proteomes" id="UP001237595">
    <property type="component" value="Unassembled WGS sequence"/>
</dbReference>
<keyword evidence="1" id="KW-1133">Transmembrane helix</keyword>